<dbReference type="SUPFAM" id="SSF159774">
    <property type="entry name" value="YerB-like"/>
    <property type="match status" value="1"/>
</dbReference>
<feature type="domain" description="DUF3048" evidence="2">
    <location>
        <begin position="151"/>
        <end position="250"/>
    </location>
</feature>
<protein>
    <recommendedName>
        <fullName evidence="2">DUF3048 domain-containing protein</fullName>
    </recommendedName>
</protein>
<dbReference type="Gene3D" id="3.50.90.10">
    <property type="entry name" value="YerB-like"/>
    <property type="match status" value="1"/>
</dbReference>
<proteinExistence type="predicted"/>
<dbReference type="EMBL" id="CP025746">
    <property type="protein sequence ID" value="QAA30860.1"/>
    <property type="molecule type" value="Genomic_DNA"/>
</dbReference>
<evidence type="ECO:0000259" key="2">
    <source>
        <dbReference type="Pfam" id="PF17479"/>
    </source>
</evidence>
<keyword evidence="4" id="KW-1185">Reference proteome</keyword>
<name>A0A3R5QRP6_9CLOT</name>
<dbReference type="Pfam" id="PF17479">
    <property type="entry name" value="DUF3048_C"/>
    <property type="match status" value="1"/>
</dbReference>
<dbReference type="InterPro" id="IPR035328">
    <property type="entry name" value="DUF3048_C"/>
</dbReference>
<evidence type="ECO:0000313" key="4">
    <source>
        <dbReference type="Proteomes" id="UP000286268"/>
    </source>
</evidence>
<feature type="transmembrane region" description="Helical" evidence="1">
    <location>
        <begin position="12"/>
        <end position="30"/>
    </location>
</feature>
<accession>A0A3R5QRP6</accession>
<sequence>MKLKLSTKIYDILIYTLIIVLLLIVFYDFFKVVNKNNKDSIPHNSISVSPITGERMTEVSSKNSIIGIKYSPVKIKNLTNITISDIVYETYNKKNSNIEYWAIFYNKKIERTDSIDVIKNMTLNEIPHFNFINKLDLEKYNFKSNYDTIFIEYTPETSSSFTYNGEDYVHYNGPIVEKNVITNKELSFKNIIIQYVDEDKINHEDIFSHKGDGYGFLFTGGKAQKIFWRDNNFYLSDGTTPLSLIRGNTYWVVTDQSTNIITSKYLVKN</sequence>
<keyword evidence="1" id="KW-0472">Membrane</keyword>
<gene>
    <name evidence="3" type="ORF">C1I91_03830</name>
</gene>
<dbReference type="AlphaFoldDB" id="A0A3R5QRP6"/>
<dbReference type="KEGG" id="cmah:C1I91_03830"/>
<evidence type="ECO:0000313" key="3">
    <source>
        <dbReference type="EMBL" id="QAA30860.1"/>
    </source>
</evidence>
<organism evidence="3 4">
    <name type="scientific">Clostridium manihotivorum</name>
    <dbReference type="NCBI Taxonomy" id="2320868"/>
    <lineage>
        <taxon>Bacteria</taxon>
        <taxon>Bacillati</taxon>
        <taxon>Bacillota</taxon>
        <taxon>Clostridia</taxon>
        <taxon>Eubacteriales</taxon>
        <taxon>Clostridiaceae</taxon>
        <taxon>Clostridium</taxon>
    </lineage>
</organism>
<dbReference type="RefSeq" id="WP_128211307.1">
    <property type="nucleotide sequence ID" value="NZ_CP025746.1"/>
</dbReference>
<reference evidence="3 4" key="1">
    <citation type="submission" date="2018-01" db="EMBL/GenBank/DDBJ databases">
        <title>Genome Sequencing and Assembly of Anaerobacter polyendosporus strain CT4.</title>
        <authorList>
            <person name="Tachaapaikoon C."/>
            <person name="Sutheeworapong S."/>
            <person name="Jenjaroenpun P."/>
            <person name="Wongsurawat T."/>
            <person name="Nookeaw I."/>
            <person name="Cheawchanlertfa P."/>
            <person name="Kosugi A."/>
            <person name="Cheevadhanarak S."/>
            <person name="Ratanakhanokchai K."/>
        </authorList>
    </citation>
    <scope>NUCLEOTIDE SEQUENCE [LARGE SCALE GENOMIC DNA]</scope>
    <source>
        <strain evidence="3 4">CT4</strain>
    </source>
</reference>
<keyword evidence="1" id="KW-1133">Transmembrane helix</keyword>
<dbReference type="OrthoDB" id="1910449at2"/>
<dbReference type="InterPro" id="IPR023158">
    <property type="entry name" value="YerB-like_sf"/>
</dbReference>
<dbReference type="Proteomes" id="UP000286268">
    <property type="component" value="Chromosome"/>
</dbReference>
<evidence type="ECO:0000256" key="1">
    <source>
        <dbReference type="SAM" id="Phobius"/>
    </source>
</evidence>
<keyword evidence="1" id="KW-0812">Transmembrane</keyword>